<evidence type="ECO:0008006" key="3">
    <source>
        <dbReference type="Google" id="ProtNLM"/>
    </source>
</evidence>
<organism evidence="1 2">
    <name type="scientific">Thalassotalea loyana</name>
    <dbReference type="NCBI Taxonomy" id="280483"/>
    <lineage>
        <taxon>Bacteria</taxon>
        <taxon>Pseudomonadati</taxon>
        <taxon>Pseudomonadota</taxon>
        <taxon>Gammaproteobacteria</taxon>
        <taxon>Alteromonadales</taxon>
        <taxon>Colwelliaceae</taxon>
        <taxon>Thalassotalea</taxon>
    </lineage>
</organism>
<dbReference type="EMBL" id="BSSV01000002">
    <property type="protein sequence ID" value="GLX84860.1"/>
    <property type="molecule type" value="Genomic_DNA"/>
</dbReference>
<keyword evidence="2" id="KW-1185">Reference proteome</keyword>
<proteinExistence type="predicted"/>
<gene>
    <name evidence="1" type="ORF">tloyanaT_11120</name>
</gene>
<name>A0ABQ6HBV0_9GAMM</name>
<comment type="caution">
    <text evidence="1">The sequence shown here is derived from an EMBL/GenBank/DDBJ whole genome shotgun (WGS) entry which is preliminary data.</text>
</comment>
<evidence type="ECO:0000313" key="2">
    <source>
        <dbReference type="Proteomes" id="UP001157134"/>
    </source>
</evidence>
<dbReference type="Proteomes" id="UP001157134">
    <property type="component" value="Unassembled WGS sequence"/>
</dbReference>
<evidence type="ECO:0000313" key="1">
    <source>
        <dbReference type="EMBL" id="GLX84860.1"/>
    </source>
</evidence>
<sequence>MVADMIRVLLFVFGALCSQVVFAEEKEIASQEIEYLISTVEKSGCRFHRNGDSHDATRAADHLRLKLRRGKKYADSAEHFIERLASKSSWTGKAYHLECQPGQLVEVETWMLDKLSVYRARSHK</sequence>
<dbReference type="Pfam" id="PF17263">
    <property type="entry name" value="DUF5329"/>
    <property type="match status" value="1"/>
</dbReference>
<accession>A0ABQ6HBV0</accession>
<dbReference type="InterPro" id="IPR035242">
    <property type="entry name" value="DUF5329"/>
</dbReference>
<reference evidence="1 2" key="1">
    <citation type="submission" date="2023-03" db="EMBL/GenBank/DDBJ databases">
        <title>Thalassotalea loyana LMG 22536T draft genome sequence.</title>
        <authorList>
            <person name="Sawabe T."/>
        </authorList>
    </citation>
    <scope>NUCLEOTIDE SEQUENCE [LARGE SCALE GENOMIC DNA]</scope>
    <source>
        <strain evidence="1 2">LMG 22536</strain>
    </source>
</reference>
<protein>
    <recommendedName>
        <fullName evidence="3">DUF5329 domain-containing protein</fullName>
    </recommendedName>
</protein>